<evidence type="ECO:0000256" key="2">
    <source>
        <dbReference type="ARBA" id="ARBA00022737"/>
    </source>
</evidence>
<dbReference type="GO" id="GO:0005634">
    <property type="term" value="C:nucleus"/>
    <property type="evidence" value="ECO:0007669"/>
    <property type="project" value="InterPro"/>
</dbReference>
<evidence type="ECO:0000259" key="7">
    <source>
        <dbReference type="PROSITE" id="PS50157"/>
    </source>
</evidence>
<dbReference type="Pfam" id="PF00096">
    <property type="entry name" value="zf-C2H2"/>
    <property type="match status" value="1"/>
</dbReference>
<dbReference type="PROSITE" id="PS00028">
    <property type="entry name" value="ZINC_FINGER_C2H2_1"/>
    <property type="match status" value="3"/>
</dbReference>
<evidence type="ECO:0000256" key="1">
    <source>
        <dbReference type="ARBA" id="ARBA00022723"/>
    </source>
</evidence>
<dbReference type="SMART" id="SM00868">
    <property type="entry name" value="zf-AD"/>
    <property type="match status" value="1"/>
</dbReference>
<dbReference type="GO" id="GO:0006355">
    <property type="term" value="P:regulation of DNA-templated transcription"/>
    <property type="evidence" value="ECO:0007669"/>
    <property type="project" value="UniProtKB-ARBA"/>
</dbReference>
<evidence type="ECO:0000256" key="5">
    <source>
        <dbReference type="PROSITE-ProRule" id="PRU00042"/>
    </source>
</evidence>
<evidence type="ECO:0000313" key="10">
    <source>
        <dbReference type="Proteomes" id="UP001372834"/>
    </source>
</evidence>
<dbReference type="PANTHER" id="PTHR24379">
    <property type="entry name" value="KRAB AND ZINC FINGER DOMAIN-CONTAINING"/>
    <property type="match status" value="1"/>
</dbReference>
<dbReference type="Gene3D" id="3.40.1800.20">
    <property type="match status" value="1"/>
</dbReference>
<feature type="domain" description="C2H2-type" evidence="7">
    <location>
        <begin position="285"/>
        <end position="310"/>
    </location>
</feature>
<dbReference type="AlphaFoldDB" id="A0AAN8PF84"/>
<comment type="caution">
    <text evidence="9">The sequence shown here is derived from an EMBL/GenBank/DDBJ whole genome shotgun (WGS) entry which is preliminary data.</text>
</comment>
<evidence type="ECO:0000256" key="4">
    <source>
        <dbReference type="ARBA" id="ARBA00022833"/>
    </source>
</evidence>
<evidence type="ECO:0000259" key="8">
    <source>
        <dbReference type="PROSITE" id="PS51915"/>
    </source>
</evidence>
<reference evidence="9 10" key="1">
    <citation type="submission" date="2023-10" db="EMBL/GenBank/DDBJ databases">
        <title>Genomes of two closely related lineages of the louse Polyplax serrata with different host specificities.</title>
        <authorList>
            <person name="Martinu J."/>
            <person name="Tarabai H."/>
            <person name="Stefka J."/>
            <person name="Hypsa V."/>
        </authorList>
    </citation>
    <scope>NUCLEOTIDE SEQUENCE [LARGE SCALE GENOMIC DNA]</scope>
    <source>
        <strain evidence="9">HR10_N</strain>
    </source>
</reference>
<feature type="binding site" evidence="6">
    <location>
        <position position="18"/>
    </location>
    <ligand>
        <name>Zn(2+)</name>
        <dbReference type="ChEBI" id="CHEBI:29105"/>
    </ligand>
</feature>
<dbReference type="Pfam" id="PF07776">
    <property type="entry name" value="zf-AD"/>
    <property type="match status" value="1"/>
</dbReference>
<dbReference type="PROSITE" id="PS50157">
    <property type="entry name" value="ZINC_FINGER_C2H2_2"/>
    <property type="match status" value="5"/>
</dbReference>
<dbReference type="EMBL" id="JAWJWE010000039">
    <property type="protein sequence ID" value="KAK6621202.1"/>
    <property type="molecule type" value="Genomic_DNA"/>
</dbReference>
<dbReference type="Proteomes" id="UP001372834">
    <property type="component" value="Unassembled WGS sequence"/>
</dbReference>
<dbReference type="SUPFAM" id="SSF57667">
    <property type="entry name" value="beta-beta-alpha zinc fingers"/>
    <property type="match status" value="3"/>
</dbReference>
<feature type="binding site" evidence="6">
    <location>
        <position position="63"/>
    </location>
    <ligand>
        <name>Zn(2+)</name>
        <dbReference type="ChEBI" id="CHEBI:29105"/>
    </ligand>
</feature>
<keyword evidence="3 5" id="KW-0863">Zinc-finger</keyword>
<name>A0AAN8PF84_POLSC</name>
<evidence type="ECO:0000256" key="3">
    <source>
        <dbReference type="ARBA" id="ARBA00022771"/>
    </source>
</evidence>
<dbReference type="GO" id="GO:0008270">
    <property type="term" value="F:zinc ion binding"/>
    <property type="evidence" value="ECO:0007669"/>
    <property type="project" value="UniProtKB-UniRule"/>
</dbReference>
<dbReference type="SUPFAM" id="SSF57716">
    <property type="entry name" value="Glucocorticoid receptor-like (DNA-binding domain)"/>
    <property type="match status" value="1"/>
</dbReference>
<proteinExistence type="predicted"/>
<evidence type="ECO:0000256" key="6">
    <source>
        <dbReference type="PROSITE-ProRule" id="PRU01263"/>
    </source>
</evidence>
<accession>A0AAN8PF84</accession>
<feature type="domain" description="C2H2-type" evidence="7">
    <location>
        <begin position="347"/>
        <end position="374"/>
    </location>
</feature>
<evidence type="ECO:0000313" key="9">
    <source>
        <dbReference type="EMBL" id="KAK6621202.1"/>
    </source>
</evidence>
<keyword evidence="4 6" id="KW-0862">Zinc</keyword>
<gene>
    <name evidence="9" type="ORF">RUM43_011508</name>
</gene>
<feature type="domain" description="C2H2-type" evidence="7">
    <location>
        <begin position="403"/>
        <end position="431"/>
    </location>
</feature>
<feature type="domain" description="ZAD" evidence="8">
    <location>
        <begin position="13"/>
        <end position="90"/>
    </location>
</feature>
<dbReference type="PANTHER" id="PTHR24379:SF121">
    <property type="entry name" value="C2H2-TYPE DOMAIN-CONTAINING PROTEIN"/>
    <property type="match status" value="1"/>
</dbReference>
<keyword evidence="1 6" id="KW-0479">Metal-binding</keyword>
<dbReference type="InterPro" id="IPR013087">
    <property type="entry name" value="Znf_C2H2_type"/>
</dbReference>
<sequence>MSKSERQVLDFEKICRLCLLEKRSMSAIFSKKKSDKKVPLPVRIMTCASLELYEGDGLPSSICSKCLLSVNQSYAFREQCEQADTTLRQYAQKLNETNEDASMKKTMGLNSLPSVEDVRRMDSETDVSKSNGFVDFRFSFEGTEGPLIGNVSQEIVALVKSLSQARVPKREVSDDIKLFNKLLKNKDVVVEKKSLEKEKEHVVTDEKEKWLIIRRLSQSGKVPSGETEDLSLDASESTLKCLDAMVKNPKKQDDSLVFCKECNLFLKRTSFSGHNRFVHKKIRSFLCQTCGYAAHTGSILRQHMQAVHVGYIFECNSCPKKFNLMKRLKKHQEMHHFNTQNVSEKKKICHYCGLAFLRLSYLKTHLLTHTGEAPLQCQYCSRKFKFRWALKQHERLHTGVKPYKCQFCQEVFTQNKVRKNHESRVHGYDRKTLLNE</sequence>
<dbReference type="FunFam" id="3.30.160.60:FF:002343">
    <property type="entry name" value="Zinc finger protein 33A"/>
    <property type="match status" value="1"/>
</dbReference>
<keyword evidence="2" id="KW-0677">Repeat</keyword>
<dbReference type="Gene3D" id="3.30.160.60">
    <property type="entry name" value="Classic Zinc Finger"/>
    <property type="match status" value="4"/>
</dbReference>
<protein>
    <submittedName>
        <fullName evidence="9">Uncharacterized protein</fullName>
    </submittedName>
</protein>
<dbReference type="InterPro" id="IPR036236">
    <property type="entry name" value="Znf_C2H2_sf"/>
</dbReference>
<organism evidence="9 10">
    <name type="scientific">Polyplax serrata</name>
    <name type="common">Common mouse louse</name>
    <dbReference type="NCBI Taxonomy" id="468196"/>
    <lineage>
        <taxon>Eukaryota</taxon>
        <taxon>Metazoa</taxon>
        <taxon>Ecdysozoa</taxon>
        <taxon>Arthropoda</taxon>
        <taxon>Hexapoda</taxon>
        <taxon>Insecta</taxon>
        <taxon>Pterygota</taxon>
        <taxon>Neoptera</taxon>
        <taxon>Paraneoptera</taxon>
        <taxon>Psocodea</taxon>
        <taxon>Troctomorpha</taxon>
        <taxon>Phthiraptera</taxon>
        <taxon>Anoplura</taxon>
        <taxon>Polyplacidae</taxon>
        <taxon>Polyplax</taxon>
    </lineage>
</organism>
<dbReference type="SMART" id="SM00355">
    <property type="entry name" value="ZnF_C2H2"/>
    <property type="match status" value="6"/>
</dbReference>
<dbReference type="PROSITE" id="PS51915">
    <property type="entry name" value="ZAD"/>
    <property type="match status" value="1"/>
</dbReference>
<feature type="binding site" evidence="6">
    <location>
        <position position="66"/>
    </location>
    <ligand>
        <name>Zn(2+)</name>
        <dbReference type="ChEBI" id="CHEBI:29105"/>
    </ligand>
</feature>
<feature type="domain" description="C2H2-type" evidence="7">
    <location>
        <begin position="313"/>
        <end position="335"/>
    </location>
</feature>
<feature type="domain" description="C2H2-type" evidence="7">
    <location>
        <begin position="375"/>
        <end position="402"/>
    </location>
</feature>
<feature type="binding site" evidence="6">
    <location>
        <position position="15"/>
    </location>
    <ligand>
        <name>Zn(2+)</name>
        <dbReference type="ChEBI" id="CHEBI:29105"/>
    </ligand>
</feature>
<dbReference type="InterPro" id="IPR012934">
    <property type="entry name" value="Znf_AD"/>
</dbReference>